<organism evidence="1 2">
    <name type="scientific">Araneus ventricosus</name>
    <name type="common">Orbweaver spider</name>
    <name type="synonym">Epeira ventricosa</name>
    <dbReference type="NCBI Taxonomy" id="182803"/>
    <lineage>
        <taxon>Eukaryota</taxon>
        <taxon>Metazoa</taxon>
        <taxon>Ecdysozoa</taxon>
        <taxon>Arthropoda</taxon>
        <taxon>Chelicerata</taxon>
        <taxon>Arachnida</taxon>
        <taxon>Araneae</taxon>
        <taxon>Araneomorphae</taxon>
        <taxon>Entelegynae</taxon>
        <taxon>Araneoidea</taxon>
        <taxon>Araneidae</taxon>
        <taxon>Araneus</taxon>
    </lineage>
</organism>
<comment type="caution">
    <text evidence="1">The sequence shown here is derived from an EMBL/GenBank/DDBJ whole genome shotgun (WGS) entry which is preliminary data.</text>
</comment>
<dbReference type="Proteomes" id="UP000499080">
    <property type="component" value="Unassembled WGS sequence"/>
</dbReference>
<dbReference type="AlphaFoldDB" id="A0A4Y2PAZ0"/>
<dbReference type="EMBL" id="BGPR01010822">
    <property type="protein sequence ID" value="GBN48153.1"/>
    <property type="molecule type" value="Genomic_DNA"/>
</dbReference>
<proteinExistence type="predicted"/>
<keyword evidence="2" id="KW-1185">Reference proteome</keyword>
<evidence type="ECO:0000313" key="2">
    <source>
        <dbReference type="Proteomes" id="UP000499080"/>
    </source>
</evidence>
<name>A0A4Y2PAZ0_ARAVE</name>
<sequence>MTRSAQWYDRQPQWTPGSCDRGIDDLSRTHQASRARRKQKLQFYQGVILGIFKSLHVTILLRPKYDKLVCWARYSKYKMCPNEKGTLAILALYQIPVS</sequence>
<protein>
    <submittedName>
        <fullName evidence="1">Uncharacterized protein</fullName>
    </submittedName>
</protein>
<gene>
    <name evidence="1" type="ORF">AVEN_109056_1</name>
</gene>
<evidence type="ECO:0000313" key="1">
    <source>
        <dbReference type="EMBL" id="GBN48153.1"/>
    </source>
</evidence>
<reference evidence="1 2" key="1">
    <citation type="journal article" date="2019" name="Sci. Rep.">
        <title>Orb-weaving spider Araneus ventricosus genome elucidates the spidroin gene catalogue.</title>
        <authorList>
            <person name="Kono N."/>
            <person name="Nakamura H."/>
            <person name="Ohtoshi R."/>
            <person name="Moran D.A.P."/>
            <person name="Shinohara A."/>
            <person name="Yoshida Y."/>
            <person name="Fujiwara M."/>
            <person name="Mori M."/>
            <person name="Tomita M."/>
            <person name="Arakawa K."/>
        </authorList>
    </citation>
    <scope>NUCLEOTIDE SEQUENCE [LARGE SCALE GENOMIC DNA]</scope>
</reference>
<accession>A0A4Y2PAZ0</accession>